<dbReference type="Proteomes" id="UP000325081">
    <property type="component" value="Unassembled WGS sequence"/>
</dbReference>
<keyword evidence="2" id="KW-1185">Reference proteome</keyword>
<reference evidence="2" key="1">
    <citation type="journal article" date="2019" name="Curr. Biol.">
        <title>Genome Sequence of Striga asiatica Provides Insight into the Evolution of Plant Parasitism.</title>
        <authorList>
            <person name="Yoshida S."/>
            <person name="Kim S."/>
            <person name="Wafula E.K."/>
            <person name="Tanskanen J."/>
            <person name="Kim Y.M."/>
            <person name="Honaas L."/>
            <person name="Yang Z."/>
            <person name="Spallek T."/>
            <person name="Conn C.E."/>
            <person name="Ichihashi Y."/>
            <person name="Cheong K."/>
            <person name="Cui S."/>
            <person name="Der J.P."/>
            <person name="Gundlach H."/>
            <person name="Jiao Y."/>
            <person name="Hori C."/>
            <person name="Ishida J.K."/>
            <person name="Kasahara H."/>
            <person name="Kiba T."/>
            <person name="Kim M.S."/>
            <person name="Koo N."/>
            <person name="Laohavisit A."/>
            <person name="Lee Y.H."/>
            <person name="Lumba S."/>
            <person name="McCourt P."/>
            <person name="Mortimer J.C."/>
            <person name="Mutuku J.M."/>
            <person name="Nomura T."/>
            <person name="Sasaki-Sekimoto Y."/>
            <person name="Seto Y."/>
            <person name="Wang Y."/>
            <person name="Wakatake T."/>
            <person name="Sakakibara H."/>
            <person name="Demura T."/>
            <person name="Yamaguchi S."/>
            <person name="Yoneyama K."/>
            <person name="Manabe R.I."/>
            <person name="Nelson D.C."/>
            <person name="Schulman A.H."/>
            <person name="Timko M.P."/>
            <person name="dePamphilis C.W."/>
            <person name="Choi D."/>
            <person name="Shirasu K."/>
        </authorList>
    </citation>
    <scope>NUCLEOTIDE SEQUENCE [LARGE SCALE GENOMIC DNA]</scope>
    <source>
        <strain evidence="2">cv. UVA1</strain>
    </source>
</reference>
<keyword evidence="1" id="KW-0575">Peroxidase</keyword>
<dbReference type="GO" id="GO:0004601">
    <property type="term" value="F:peroxidase activity"/>
    <property type="evidence" value="ECO:0007669"/>
    <property type="project" value="UniProtKB-KW"/>
</dbReference>
<evidence type="ECO:0000313" key="1">
    <source>
        <dbReference type="EMBL" id="GER38985.1"/>
    </source>
</evidence>
<dbReference type="EMBL" id="BKCP01005572">
    <property type="protein sequence ID" value="GER38985.1"/>
    <property type="molecule type" value="Genomic_DNA"/>
</dbReference>
<dbReference type="AlphaFoldDB" id="A0A5A7Q1G1"/>
<keyword evidence="1" id="KW-0560">Oxidoreductase</keyword>
<sequence length="192" mass="20975">MGEPLSNDIPRYALASTAANEVPAVNVVIEYASSIKRRKALFRRGGNSRAHSKVWNLHPFIEHHSFEIERSSHSIGSIPTSQKLLPSHSLTTPYPEALKGEVAEGGLKAKEAQFSMRLLLLLQSKGRKGSIYLRRSTGETKVALTDTIYEKGRSSFFPATIGFALKLLRGRKGGGVLYALTVVLGLGRTSDL</sequence>
<name>A0A5A7Q1G1_STRAF</name>
<proteinExistence type="predicted"/>
<protein>
    <submittedName>
        <fullName evidence="1">Peroxidase CA</fullName>
    </submittedName>
</protein>
<organism evidence="1 2">
    <name type="scientific">Striga asiatica</name>
    <name type="common">Asiatic witchweed</name>
    <name type="synonym">Buchnera asiatica</name>
    <dbReference type="NCBI Taxonomy" id="4170"/>
    <lineage>
        <taxon>Eukaryota</taxon>
        <taxon>Viridiplantae</taxon>
        <taxon>Streptophyta</taxon>
        <taxon>Embryophyta</taxon>
        <taxon>Tracheophyta</taxon>
        <taxon>Spermatophyta</taxon>
        <taxon>Magnoliopsida</taxon>
        <taxon>eudicotyledons</taxon>
        <taxon>Gunneridae</taxon>
        <taxon>Pentapetalae</taxon>
        <taxon>asterids</taxon>
        <taxon>lamiids</taxon>
        <taxon>Lamiales</taxon>
        <taxon>Orobanchaceae</taxon>
        <taxon>Buchnereae</taxon>
        <taxon>Striga</taxon>
    </lineage>
</organism>
<accession>A0A5A7Q1G1</accession>
<evidence type="ECO:0000313" key="2">
    <source>
        <dbReference type="Proteomes" id="UP000325081"/>
    </source>
</evidence>
<comment type="caution">
    <text evidence="1">The sequence shown here is derived from an EMBL/GenBank/DDBJ whole genome shotgun (WGS) entry which is preliminary data.</text>
</comment>
<gene>
    <name evidence="1" type="ORF">STAS_15534</name>
</gene>